<organism evidence="1">
    <name type="scientific">hydrothermal vent metagenome</name>
    <dbReference type="NCBI Taxonomy" id="652676"/>
    <lineage>
        <taxon>unclassified sequences</taxon>
        <taxon>metagenomes</taxon>
        <taxon>ecological metagenomes</taxon>
    </lineage>
</organism>
<accession>A0A3B0VVK1</accession>
<gene>
    <name evidence="1" type="ORF">MNBD_GAMMA03-1412</name>
</gene>
<dbReference type="PANTHER" id="PTHR43737">
    <property type="entry name" value="BLL7424 PROTEIN"/>
    <property type="match status" value="1"/>
</dbReference>
<dbReference type="PANTHER" id="PTHR43737:SF1">
    <property type="entry name" value="DUF1501 DOMAIN-CONTAINING PROTEIN"/>
    <property type="match status" value="1"/>
</dbReference>
<evidence type="ECO:0000313" key="1">
    <source>
        <dbReference type="EMBL" id="VAW47665.1"/>
    </source>
</evidence>
<dbReference type="InterPro" id="IPR010869">
    <property type="entry name" value="DUF1501"/>
</dbReference>
<dbReference type="InterPro" id="IPR006311">
    <property type="entry name" value="TAT_signal"/>
</dbReference>
<evidence type="ECO:0008006" key="2">
    <source>
        <dbReference type="Google" id="ProtNLM"/>
    </source>
</evidence>
<dbReference type="PROSITE" id="PS51318">
    <property type="entry name" value="TAT"/>
    <property type="match status" value="1"/>
</dbReference>
<dbReference type="Pfam" id="PF07394">
    <property type="entry name" value="DUF1501"/>
    <property type="match status" value="1"/>
</dbReference>
<name>A0A3B0VVK1_9ZZZZ</name>
<reference evidence="1" key="1">
    <citation type="submission" date="2018-06" db="EMBL/GenBank/DDBJ databases">
        <authorList>
            <person name="Zhirakovskaya E."/>
        </authorList>
    </citation>
    <scope>NUCLEOTIDE SEQUENCE</scope>
</reference>
<dbReference type="AlphaFoldDB" id="A0A3B0VVK1"/>
<proteinExistence type="predicted"/>
<sequence>MINRRKFLKNFLLGSSALTIGSVSQLGMIRSALAAQQTEFSDYKALVCVLLGGGNDSLNMLVPMAESGSYAYSDYQLAREDLAIANNRKNVSDFYSNNQLHTSPYPKKTTEAYRDGVFSLAGQNNIGVNSLMPELARLINAKKLSIIANAGNLITPLTKEDYLSKNVALPPFLFAHNHQVRALFTGWGDNLQAKGWAGRLADDWIKGGPAALSQMGLNISYAGASRLQEGNITIPSILPTSNIPKHYDLETSNNRRDTFNQLMNVETNHYFDHLYKDKIVSSVTNMEIIRDAWNGAGDPFYGMTDSYGEPLFNIPKAAEVELDSNPSGQLIKQLKAVAKMIHLGKTTQTLGTNRQIFYVTLSGFDTHSSQNSNHPALLRGLSLALDKFNRAMNHLGAEKEVALFTVSDFGRTVRSNKGGTDHAWGSHSLVMGGDLNGGVVGTLPDISLGGNDDVAKKGHLLPSIGQDQVHATLASWFGVEDPLIRKLFPNIPNFTSGAQQSSAYLDLFKSV</sequence>
<protein>
    <recommendedName>
        <fullName evidence="2">DUF1501 domain-containing protein</fullName>
    </recommendedName>
</protein>
<dbReference type="EMBL" id="UOFC01000159">
    <property type="protein sequence ID" value="VAW47665.1"/>
    <property type="molecule type" value="Genomic_DNA"/>
</dbReference>